<keyword evidence="2" id="KW-1185">Reference proteome</keyword>
<dbReference type="RefSeq" id="WP_058945152.1">
    <property type="nucleotide sequence ID" value="NZ_LNSV01000129.1"/>
</dbReference>
<proteinExistence type="predicted"/>
<organism evidence="1 2">
    <name type="scientific">Streptomyces kanasensis</name>
    <dbReference type="NCBI Taxonomy" id="936756"/>
    <lineage>
        <taxon>Bacteria</taxon>
        <taxon>Bacillati</taxon>
        <taxon>Actinomycetota</taxon>
        <taxon>Actinomycetes</taxon>
        <taxon>Kitasatosporales</taxon>
        <taxon>Streptomycetaceae</taxon>
        <taxon>Streptomyces</taxon>
    </lineage>
</organism>
<protein>
    <submittedName>
        <fullName evidence="1">Uncharacterized protein</fullName>
    </submittedName>
</protein>
<dbReference type="Proteomes" id="UP000054011">
    <property type="component" value="Unassembled WGS sequence"/>
</dbReference>
<name>A0A100Y0R1_9ACTN</name>
<evidence type="ECO:0000313" key="1">
    <source>
        <dbReference type="EMBL" id="KUH35564.1"/>
    </source>
</evidence>
<dbReference type="EMBL" id="LNSV01000129">
    <property type="protein sequence ID" value="KUH35564.1"/>
    <property type="molecule type" value="Genomic_DNA"/>
</dbReference>
<dbReference type="AlphaFoldDB" id="A0A100Y0R1"/>
<gene>
    <name evidence="1" type="ORF">ATE80_28515</name>
</gene>
<dbReference type="STRING" id="936756.ATE80_28515"/>
<accession>A0A100Y0R1</accession>
<evidence type="ECO:0000313" key="2">
    <source>
        <dbReference type="Proteomes" id="UP000054011"/>
    </source>
</evidence>
<comment type="caution">
    <text evidence="1">The sequence shown here is derived from an EMBL/GenBank/DDBJ whole genome shotgun (WGS) entry which is preliminary data.</text>
</comment>
<reference evidence="1 2" key="1">
    <citation type="submission" date="2015-11" db="EMBL/GenBank/DDBJ databases">
        <title>Genome-wide analysis reveals the secondary metabolome in Streptomyces kanasensis ZX01.</title>
        <authorList>
            <person name="Zhang G."/>
            <person name="Han L."/>
            <person name="Feng J."/>
            <person name="Zhang X."/>
        </authorList>
    </citation>
    <scope>NUCLEOTIDE SEQUENCE [LARGE SCALE GENOMIC DNA]</scope>
    <source>
        <strain evidence="1 2">ZX01</strain>
    </source>
</reference>
<sequence>MVTLQELRDLRLGRLGTAVAHWEQTVRKLAALAEGGDGVSAADLAARAKAAHWKGDNATVTKAFTVTTARQFTDILTEARSVHAVLRDAHTALAGHQRDLTAALARWHAENVRFDARGRAHGVVRHADNSAPDKPVAPEVLQAAAQEVAAILEAASETDRVAGRALLRHARSTHDFDETGYRSLRDADRAQGLADVNAALRLAAKGPDLTDAELQRFNLLARHHRDNPAFAEAFATRLGARGTLEFWRGLAGGPYPGPRADSARAELLAATQKYLGTTLATASHGTSPEMRAWRSGVIAAGGERVGENGPYGFQVTSALMRHGTWDSGFLNAYGGELIEFERANPRHGGPEELWATTRGQRLTYPETDSPVLANDPVNGFLEALGHNPRASLEFFTDHDHWKYLVDKAPTNAEARDWPTDRDGKTPGYAHLGHALEAATLGYPYDAVNPQVPSGTSAETTAARNSLMENVVEYYGSPSAIDRHDGIRPSLARMAAGYIDSLNYSVDDFGGSGEDNGREVLFGVERHGLHDFGRYPSAEFLRAVASEQSAYETVSAAQQLYGASAMAAQGDDAAAARHVGTHSVHMHGLLDEARSEAIGKEFADDAERRNLELEKQAAWRGFATSAVVGAGVGAGTALVTGTGIGAVLIPIAIETVGGAAETHVQTQMMDWLKANKYDNSDDAVDSLTAARGLGERQAVVPLLGWARSQGLSPGEVSTLMDQAEHRYVSGRSLNDTDDRRGH</sequence>
<dbReference type="OrthoDB" id="3846417at2"/>